<dbReference type="PANTHER" id="PTHR33452">
    <property type="entry name" value="OXIDOREDUCTASE CATD-RELATED"/>
    <property type="match status" value="1"/>
</dbReference>
<dbReference type="Pfam" id="PF07681">
    <property type="entry name" value="DoxX"/>
    <property type="match status" value="1"/>
</dbReference>
<dbReference type="OrthoDB" id="5382961at2"/>
<evidence type="ECO:0000313" key="9">
    <source>
        <dbReference type="Proteomes" id="UP000064967"/>
    </source>
</evidence>
<evidence type="ECO:0000256" key="5">
    <source>
        <dbReference type="ARBA" id="ARBA00022989"/>
    </source>
</evidence>
<keyword evidence="3" id="KW-1003">Cell membrane</keyword>
<keyword evidence="5 7" id="KW-1133">Transmembrane helix</keyword>
<dbReference type="InterPro" id="IPR051907">
    <property type="entry name" value="DoxX-like_oxidoreductase"/>
</dbReference>
<organism evidence="8 9">
    <name type="scientific">Labilithrix luteola</name>
    <dbReference type="NCBI Taxonomy" id="1391654"/>
    <lineage>
        <taxon>Bacteria</taxon>
        <taxon>Pseudomonadati</taxon>
        <taxon>Myxococcota</taxon>
        <taxon>Polyangia</taxon>
        <taxon>Polyangiales</taxon>
        <taxon>Labilitrichaceae</taxon>
        <taxon>Labilithrix</taxon>
    </lineage>
</organism>
<evidence type="ECO:0000256" key="7">
    <source>
        <dbReference type="SAM" id="Phobius"/>
    </source>
</evidence>
<feature type="transmembrane region" description="Helical" evidence="7">
    <location>
        <begin position="81"/>
        <end position="98"/>
    </location>
</feature>
<proteinExistence type="inferred from homology"/>
<dbReference type="STRING" id="1391654.AKJ09_10021"/>
<gene>
    <name evidence="8" type="ORF">AKJ09_10021</name>
</gene>
<dbReference type="KEGG" id="llu:AKJ09_10021"/>
<name>A0A0K1QCA5_9BACT</name>
<accession>A0A0K1QCA5</accession>
<dbReference type="RefSeq" id="WP_146654144.1">
    <property type="nucleotide sequence ID" value="NZ_CP012333.1"/>
</dbReference>
<comment type="subcellular location">
    <subcellularLocation>
        <location evidence="1">Cell membrane</location>
        <topology evidence="1">Multi-pass membrane protein</topology>
    </subcellularLocation>
</comment>
<comment type="similarity">
    <text evidence="2">Belongs to the DoxX family.</text>
</comment>
<sequence length="155" mass="16313">MSFSLSRLESPAVSAFGPTALRIALGSVFVAHALAKAFTFTFPGTVQFFESFGIPGFTVYPVFFAELLGGLSLIVGFRTRAVALLLVPVMLGALVPHINNGWMFSNNGGGWEYVAFLIVALGAQALVGSGAYAVDSALSRARKSDAPVLLRAGQR</sequence>
<evidence type="ECO:0000256" key="1">
    <source>
        <dbReference type="ARBA" id="ARBA00004651"/>
    </source>
</evidence>
<dbReference type="PATRIC" id="fig|1391654.3.peg.10159"/>
<feature type="transmembrane region" description="Helical" evidence="7">
    <location>
        <begin position="54"/>
        <end position="74"/>
    </location>
</feature>
<feature type="transmembrane region" description="Helical" evidence="7">
    <location>
        <begin position="113"/>
        <end position="134"/>
    </location>
</feature>
<dbReference type="GO" id="GO:0005886">
    <property type="term" value="C:plasma membrane"/>
    <property type="evidence" value="ECO:0007669"/>
    <property type="project" value="UniProtKB-SubCell"/>
</dbReference>
<protein>
    <submittedName>
        <fullName evidence="8">Putative membrane protein</fullName>
    </submittedName>
</protein>
<evidence type="ECO:0000313" key="8">
    <source>
        <dbReference type="EMBL" id="AKV03358.1"/>
    </source>
</evidence>
<evidence type="ECO:0000256" key="6">
    <source>
        <dbReference type="ARBA" id="ARBA00023136"/>
    </source>
</evidence>
<evidence type="ECO:0000256" key="2">
    <source>
        <dbReference type="ARBA" id="ARBA00006679"/>
    </source>
</evidence>
<keyword evidence="9" id="KW-1185">Reference proteome</keyword>
<dbReference type="EMBL" id="CP012333">
    <property type="protein sequence ID" value="AKV03358.1"/>
    <property type="molecule type" value="Genomic_DNA"/>
</dbReference>
<reference evidence="8 9" key="1">
    <citation type="submission" date="2015-08" db="EMBL/GenBank/DDBJ databases">
        <authorList>
            <person name="Babu N.S."/>
            <person name="Beckwith C.J."/>
            <person name="Beseler K.G."/>
            <person name="Brison A."/>
            <person name="Carone J.V."/>
            <person name="Caskin T.P."/>
            <person name="Diamond M."/>
            <person name="Durham M.E."/>
            <person name="Foxe J.M."/>
            <person name="Go M."/>
            <person name="Henderson B.A."/>
            <person name="Jones I.B."/>
            <person name="McGettigan J.A."/>
            <person name="Micheletti S.J."/>
            <person name="Nasrallah M.E."/>
            <person name="Ortiz D."/>
            <person name="Piller C.R."/>
            <person name="Privatt S.R."/>
            <person name="Schneider S.L."/>
            <person name="Sharp S."/>
            <person name="Smith T.C."/>
            <person name="Stanton J.D."/>
            <person name="Ullery H.E."/>
            <person name="Wilson R.J."/>
            <person name="Serrano M.G."/>
            <person name="Buck G."/>
            <person name="Lee V."/>
            <person name="Wang Y."/>
            <person name="Carvalho R."/>
            <person name="Voegtly L."/>
            <person name="Shi R."/>
            <person name="Duckworth R."/>
            <person name="Johnson A."/>
            <person name="Loviza R."/>
            <person name="Walstead R."/>
            <person name="Shah Z."/>
            <person name="Kiflezghi M."/>
            <person name="Wade K."/>
            <person name="Ball S.L."/>
            <person name="Bradley K.W."/>
            <person name="Asai D.J."/>
            <person name="Bowman C.A."/>
            <person name="Russell D.A."/>
            <person name="Pope W.H."/>
            <person name="Jacobs-Sera D."/>
            <person name="Hendrix R.W."/>
            <person name="Hatfull G.F."/>
        </authorList>
    </citation>
    <scope>NUCLEOTIDE SEQUENCE [LARGE SCALE GENOMIC DNA]</scope>
    <source>
        <strain evidence="8 9">DSM 27648</strain>
    </source>
</reference>
<dbReference type="AlphaFoldDB" id="A0A0K1QCA5"/>
<feature type="transmembrane region" description="Helical" evidence="7">
    <location>
        <begin position="12"/>
        <end position="34"/>
    </location>
</feature>
<dbReference type="PANTHER" id="PTHR33452:SF1">
    <property type="entry name" value="INNER MEMBRANE PROTEIN YPHA-RELATED"/>
    <property type="match status" value="1"/>
</dbReference>
<dbReference type="InterPro" id="IPR032808">
    <property type="entry name" value="DoxX"/>
</dbReference>
<keyword evidence="4 7" id="KW-0812">Transmembrane</keyword>
<evidence type="ECO:0000256" key="4">
    <source>
        <dbReference type="ARBA" id="ARBA00022692"/>
    </source>
</evidence>
<dbReference type="Proteomes" id="UP000064967">
    <property type="component" value="Chromosome"/>
</dbReference>
<keyword evidence="6 7" id="KW-0472">Membrane</keyword>
<evidence type="ECO:0000256" key="3">
    <source>
        <dbReference type="ARBA" id="ARBA00022475"/>
    </source>
</evidence>